<keyword evidence="2" id="KW-1185">Reference proteome</keyword>
<accession>A0AAN0M9F4</accession>
<dbReference type="KEGG" id="yag:AABB28_04495"/>
<sequence length="41" mass="4692">MGEIDKITDTLREIIRPIVIDLRGVQSIKNNLKNAQLEDTQ</sequence>
<evidence type="ECO:0000313" key="1">
    <source>
        <dbReference type="EMBL" id="WZU65543.1"/>
    </source>
</evidence>
<dbReference type="EMBL" id="CP151762">
    <property type="protein sequence ID" value="WZU65543.1"/>
    <property type="molecule type" value="Genomic_DNA"/>
</dbReference>
<protein>
    <submittedName>
        <fullName evidence="1">Uncharacterized protein</fullName>
    </submittedName>
</protein>
<organism evidence="1 2">
    <name type="scientific">Yoonia algicola</name>
    <dbReference type="NCBI Taxonomy" id="3137368"/>
    <lineage>
        <taxon>Bacteria</taxon>
        <taxon>Pseudomonadati</taxon>
        <taxon>Pseudomonadota</taxon>
        <taxon>Alphaproteobacteria</taxon>
        <taxon>Rhodobacterales</taxon>
        <taxon>Paracoccaceae</taxon>
        <taxon>Yoonia</taxon>
    </lineage>
</organism>
<dbReference type="Proteomes" id="UP001451782">
    <property type="component" value="Chromosome"/>
</dbReference>
<name>A0AAN0M9F4_9RHOB</name>
<proteinExistence type="predicted"/>
<evidence type="ECO:0000313" key="2">
    <source>
        <dbReference type="Proteomes" id="UP001451782"/>
    </source>
</evidence>
<dbReference type="AlphaFoldDB" id="A0AAN0M9F4"/>
<reference evidence="1 2" key="1">
    <citation type="submission" date="2024-04" db="EMBL/GenBank/DDBJ databases">
        <title>Phylogenomic analyses of a clade within the roseobacter group suggest taxonomic reassignments of species of the genera Aestuariivita, Citreicella, Loktanella, Nautella, Pelagibaca, Ruegeria, Thalassobius, Thiobacimonas and Tropicibacter, and the proposal o.</title>
        <authorList>
            <person name="Jeon C.O."/>
        </authorList>
    </citation>
    <scope>NUCLEOTIDE SEQUENCE [LARGE SCALE GENOMIC DNA]</scope>
    <source>
        <strain evidence="1 2">G8-12</strain>
    </source>
</reference>
<gene>
    <name evidence="1" type="ORF">AABB28_04495</name>
</gene>